<evidence type="ECO:0000313" key="6">
    <source>
        <dbReference type="EMBL" id="MBP2478544.1"/>
    </source>
</evidence>
<feature type="chain" id="PRO_5046189122" evidence="4">
    <location>
        <begin position="25"/>
        <end position="154"/>
    </location>
</feature>
<dbReference type="EMBL" id="JAGIOO010000001">
    <property type="protein sequence ID" value="MBP2478544.1"/>
    <property type="molecule type" value="Genomic_DNA"/>
</dbReference>
<accession>A0ABS5APQ2</accession>
<dbReference type="RefSeq" id="WP_158103640.1">
    <property type="nucleotide sequence ID" value="NZ_JAGIOO010000001.1"/>
</dbReference>
<evidence type="ECO:0000256" key="2">
    <source>
        <dbReference type="ARBA" id="ARBA00023008"/>
    </source>
</evidence>
<feature type="domain" description="CopC" evidence="5">
    <location>
        <begin position="28"/>
        <end position="118"/>
    </location>
</feature>
<dbReference type="InterPro" id="IPR014755">
    <property type="entry name" value="Cu-Rt/internalin_Ig-like"/>
</dbReference>
<evidence type="ECO:0000256" key="1">
    <source>
        <dbReference type="ARBA" id="ARBA00022729"/>
    </source>
</evidence>
<name>A0ABS5APQ2_9PSEU</name>
<keyword evidence="1 4" id="KW-0732">Signal</keyword>
<feature type="transmembrane region" description="Helical" evidence="3">
    <location>
        <begin position="130"/>
        <end position="148"/>
    </location>
</feature>
<dbReference type="InterPro" id="IPR014756">
    <property type="entry name" value="Ig_E-set"/>
</dbReference>
<dbReference type="Gene3D" id="2.60.40.1220">
    <property type="match status" value="1"/>
</dbReference>
<comment type="caution">
    <text evidence="6">The sequence shown here is derived from an EMBL/GenBank/DDBJ whole genome shotgun (WGS) entry which is preliminary data.</text>
</comment>
<evidence type="ECO:0000313" key="7">
    <source>
        <dbReference type="Proteomes" id="UP001519363"/>
    </source>
</evidence>
<dbReference type="Proteomes" id="UP001519363">
    <property type="component" value="Unassembled WGS sequence"/>
</dbReference>
<keyword evidence="3" id="KW-0812">Transmembrane</keyword>
<keyword evidence="7" id="KW-1185">Reference proteome</keyword>
<dbReference type="SUPFAM" id="SSF81296">
    <property type="entry name" value="E set domains"/>
    <property type="match status" value="1"/>
</dbReference>
<keyword evidence="2" id="KW-0186">Copper</keyword>
<evidence type="ECO:0000259" key="5">
    <source>
        <dbReference type="Pfam" id="PF04234"/>
    </source>
</evidence>
<evidence type="ECO:0000256" key="3">
    <source>
        <dbReference type="SAM" id="Phobius"/>
    </source>
</evidence>
<evidence type="ECO:0000256" key="4">
    <source>
        <dbReference type="SAM" id="SignalP"/>
    </source>
</evidence>
<reference evidence="6 7" key="1">
    <citation type="submission" date="2021-03" db="EMBL/GenBank/DDBJ databases">
        <title>Sequencing the genomes of 1000 actinobacteria strains.</title>
        <authorList>
            <person name="Klenk H.-P."/>
        </authorList>
    </citation>
    <scope>NUCLEOTIDE SEQUENCE [LARGE SCALE GENOMIC DNA]</scope>
    <source>
        <strain evidence="6 7">DSM 44580</strain>
    </source>
</reference>
<keyword evidence="3" id="KW-0472">Membrane</keyword>
<protein>
    <submittedName>
        <fullName evidence="6">Methionine-rich copper-binding protein CopC</fullName>
    </submittedName>
</protein>
<dbReference type="InterPro" id="IPR007348">
    <property type="entry name" value="CopC_dom"/>
</dbReference>
<feature type="signal peptide" evidence="4">
    <location>
        <begin position="1"/>
        <end position="24"/>
    </location>
</feature>
<gene>
    <name evidence="6" type="ORF">JOF53_007416</name>
</gene>
<dbReference type="Pfam" id="PF04234">
    <property type="entry name" value="CopC"/>
    <property type="match status" value="1"/>
</dbReference>
<sequence length="154" mass="16090">MRRVVATAAVVLLTGFGTGGPAVADTGLASASPSAGSRVAVAPKVVRLTFTQPVVGGHRYRVEVTGPDGANWAEDLVGVDENVVTAPLRPLRPTGEYLVRYQVEPGGRQPLTGEYRFALAPAVTEDLPGWLWPAGLVLLLGVGAAVLLPRTARR</sequence>
<keyword evidence="3" id="KW-1133">Transmembrane helix</keyword>
<organism evidence="6 7">
    <name type="scientific">Crossiella equi</name>
    <dbReference type="NCBI Taxonomy" id="130796"/>
    <lineage>
        <taxon>Bacteria</taxon>
        <taxon>Bacillati</taxon>
        <taxon>Actinomycetota</taxon>
        <taxon>Actinomycetes</taxon>
        <taxon>Pseudonocardiales</taxon>
        <taxon>Pseudonocardiaceae</taxon>
        <taxon>Crossiella</taxon>
    </lineage>
</organism>
<proteinExistence type="predicted"/>